<protein>
    <submittedName>
        <fullName evidence="1">Uncharacterized protein</fullName>
    </submittedName>
</protein>
<dbReference type="AlphaFoldDB" id="A0A9X2U4U1"/>
<proteinExistence type="predicted"/>
<evidence type="ECO:0000313" key="1">
    <source>
        <dbReference type="EMBL" id="MCS3866902.1"/>
    </source>
</evidence>
<sequence>MSYLIISLAGSGFVGATGLSGNWVFGQLGFRAAGFQAIGHSGNWAFRQLGIQAADLSLKAAARFRAIP</sequence>
<comment type="caution">
    <text evidence="1">The sequence shown here is derived from an EMBL/GenBank/DDBJ whole genome shotgun (WGS) entry which is preliminary data.</text>
</comment>
<dbReference type="RefSeq" id="WP_259084284.1">
    <property type="nucleotide sequence ID" value="NZ_JANTYZ010000025.1"/>
</dbReference>
<reference evidence="1" key="1">
    <citation type="submission" date="2022-08" db="EMBL/GenBank/DDBJ databases">
        <title>Genomic Encyclopedia of Type Strains, Phase V (KMG-V): Genome sequencing to study the core and pangenomes of soil and plant-associated prokaryotes.</title>
        <authorList>
            <person name="Whitman W."/>
        </authorList>
    </citation>
    <scope>NUCLEOTIDE SEQUENCE</scope>
    <source>
        <strain evidence="1">SP2016B</strain>
    </source>
</reference>
<accession>A0A9X2U4U1</accession>
<organism evidence="1 2">
    <name type="scientific">Salinibacter ruber</name>
    <dbReference type="NCBI Taxonomy" id="146919"/>
    <lineage>
        <taxon>Bacteria</taxon>
        <taxon>Pseudomonadati</taxon>
        <taxon>Rhodothermota</taxon>
        <taxon>Rhodothermia</taxon>
        <taxon>Rhodothermales</taxon>
        <taxon>Salinibacteraceae</taxon>
        <taxon>Salinibacter</taxon>
    </lineage>
</organism>
<name>A0A9X2U4U1_9BACT</name>
<dbReference type="EMBL" id="JANTYZ010000025">
    <property type="protein sequence ID" value="MCS3866902.1"/>
    <property type="molecule type" value="Genomic_DNA"/>
</dbReference>
<evidence type="ECO:0000313" key="2">
    <source>
        <dbReference type="Proteomes" id="UP001155034"/>
    </source>
</evidence>
<gene>
    <name evidence="1" type="ORF">GGP82_003485</name>
</gene>
<dbReference type="Proteomes" id="UP001155034">
    <property type="component" value="Unassembled WGS sequence"/>
</dbReference>